<gene>
    <name evidence="1" type="ORF">C446_03074</name>
</gene>
<dbReference type="Pfam" id="PF13419">
    <property type="entry name" value="HAD_2"/>
    <property type="match status" value="1"/>
</dbReference>
<dbReference type="GO" id="GO:0008967">
    <property type="term" value="F:phosphoglycolate phosphatase activity"/>
    <property type="evidence" value="ECO:0007669"/>
    <property type="project" value="TreeGrafter"/>
</dbReference>
<dbReference type="STRING" id="1227454.C446_03074"/>
<organism evidence="1 2">
    <name type="scientific">Halobiforma nitratireducens JCM 10879</name>
    <dbReference type="NCBI Taxonomy" id="1227454"/>
    <lineage>
        <taxon>Archaea</taxon>
        <taxon>Methanobacteriati</taxon>
        <taxon>Methanobacteriota</taxon>
        <taxon>Stenosarchaea group</taxon>
        <taxon>Halobacteria</taxon>
        <taxon>Halobacteriales</taxon>
        <taxon>Natrialbaceae</taxon>
        <taxon>Halobiforma</taxon>
    </lineage>
</organism>
<dbReference type="SFLD" id="SFLDS00003">
    <property type="entry name" value="Haloacid_Dehalogenase"/>
    <property type="match status" value="1"/>
</dbReference>
<dbReference type="OrthoDB" id="212720at2157"/>
<dbReference type="PANTHER" id="PTHR43434:SF1">
    <property type="entry name" value="PHOSPHOGLYCOLATE PHOSPHATASE"/>
    <property type="match status" value="1"/>
</dbReference>
<dbReference type="EMBL" id="AOMA01000034">
    <property type="protein sequence ID" value="EMA43963.1"/>
    <property type="molecule type" value="Genomic_DNA"/>
</dbReference>
<dbReference type="GO" id="GO:0006281">
    <property type="term" value="P:DNA repair"/>
    <property type="evidence" value="ECO:0007669"/>
    <property type="project" value="TreeGrafter"/>
</dbReference>
<dbReference type="Gene3D" id="3.40.50.1000">
    <property type="entry name" value="HAD superfamily/HAD-like"/>
    <property type="match status" value="1"/>
</dbReference>
<dbReference type="InterPro" id="IPR023198">
    <property type="entry name" value="PGP-like_dom2"/>
</dbReference>
<dbReference type="RefSeq" id="WP_006671581.1">
    <property type="nucleotide sequence ID" value="NZ_AOMA01000034.1"/>
</dbReference>
<dbReference type="InterPro" id="IPR023214">
    <property type="entry name" value="HAD_sf"/>
</dbReference>
<protein>
    <submittedName>
        <fullName evidence="1">HAD-superfamily hydrolase</fullName>
    </submittedName>
</protein>
<dbReference type="PANTHER" id="PTHR43434">
    <property type="entry name" value="PHOSPHOGLYCOLATE PHOSPHATASE"/>
    <property type="match status" value="1"/>
</dbReference>
<dbReference type="Gene3D" id="1.10.150.240">
    <property type="entry name" value="Putative phosphatase, domain 2"/>
    <property type="match status" value="1"/>
</dbReference>
<dbReference type="InterPro" id="IPR036412">
    <property type="entry name" value="HAD-like_sf"/>
</dbReference>
<sequence>MTEYEAIVYDLDGTLVDLDVDWGRVTEDVRTVYEDAGRESPDGDLWELLSRADEAGVRSDVEATIAAHECEGARTAPRLALADDLIERSIPVGVCSLNCEQACRIALEEHGLADAVEVVVGRDTVTTRKPDPEPLLEAVGGLEAAPEETVFVGDSRRDEVTARRAGTAFEYVRAVTREE</sequence>
<evidence type="ECO:0000313" key="1">
    <source>
        <dbReference type="EMBL" id="EMA43963.1"/>
    </source>
</evidence>
<keyword evidence="1" id="KW-0378">Hydrolase</keyword>
<comment type="caution">
    <text evidence="1">The sequence shown here is derived from an EMBL/GenBank/DDBJ whole genome shotgun (WGS) entry which is preliminary data.</text>
</comment>
<dbReference type="Proteomes" id="UP000011607">
    <property type="component" value="Unassembled WGS sequence"/>
</dbReference>
<name>M0MF43_9EURY</name>
<reference evidence="1 2" key="1">
    <citation type="journal article" date="2014" name="PLoS Genet.">
        <title>Phylogenetically driven sequencing of extremely halophilic archaea reveals strategies for static and dynamic osmo-response.</title>
        <authorList>
            <person name="Becker E.A."/>
            <person name="Seitzer P.M."/>
            <person name="Tritt A."/>
            <person name="Larsen D."/>
            <person name="Krusor M."/>
            <person name="Yao A.I."/>
            <person name="Wu D."/>
            <person name="Madern D."/>
            <person name="Eisen J.A."/>
            <person name="Darling A.E."/>
            <person name="Facciotti M.T."/>
        </authorList>
    </citation>
    <scope>NUCLEOTIDE SEQUENCE [LARGE SCALE GENOMIC DNA]</scope>
    <source>
        <strain evidence="1 2">JCM 10879</strain>
    </source>
</reference>
<dbReference type="AlphaFoldDB" id="M0MF43"/>
<dbReference type="eggNOG" id="arCOG02296">
    <property type="taxonomic scope" value="Archaea"/>
</dbReference>
<accession>M0MF43</accession>
<dbReference type="SFLD" id="SFLDG01129">
    <property type="entry name" value="C1.5:_HAD__Beta-PGM__Phosphata"/>
    <property type="match status" value="1"/>
</dbReference>
<dbReference type="SUPFAM" id="SSF56784">
    <property type="entry name" value="HAD-like"/>
    <property type="match status" value="1"/>
</dbReference>
<evidence type="ECO:0000313" key="2">
    <source>
        <dbReference type="Proteomes" id="UP000011607"/>
    </source>
</evidence>
<keyword evidence="2" id="KW-1185">Reference proteome</keyword>
<dbReference type="PATRIC" id="fig|1227454.3.peg.599"/>
<proteinExistence type="predicted"/>
<dbReference type="InterPro" id="IPR050155">
    <property type="entry name" value="HAD-like_hydrolase_sf"/>
</dbReference>
<dbReference type="InterPro" id="IPR041492">
    <property type="entry name" value="HAD_2"/>
</dbReference>